<reference key="2">
    <citation type="submission" date="2010-03" db="EMBL/GenBank/DDBJ databases">
        <authorList>
            <person name="Ma Z."/>
            <person name="Wang X."/>
            <person name="Liu H."/>
        </authorList>
    </citation>
    <scope>NUCLEOTIDE SEQUENCE</scope>
    <source>
        <strain>MP145</strain>
    </source>
</reference>
<dbReference type="GO" id="GO:0003677">
    <property type="term" value="F:DNA binding"/>
    <property type="evidence" value="ECO:0007669"/>
    <property type="project" value="UniProtKB-UniRule"/>
</dbReference>
<evidence type="ECO:0000313" key="11">
    <source>
        <dbReference type="Proteomes" id="UP000001845"/>
    </source>
</evidence>
<keyword evidence="6 7" id="KW-0413">Isomerase</keyword>
<evidence type="ECO:0000313" key="10">
    <source>
        <dbReference type="EMBL" id="ADE19424.1"/>
    </source>
</evidence>
<dbReference type="PROSITE" id="PS52040">
    <property type="entry name" value="TOPO_IIA"/>
    <property type="match status" value="1"/>
</dbReference>
<dbReference type="FunFam" id="3.90.199.10:FF:000001">
    <property type="entry name" value="DNA gyrase subunit A"/>
    <property type="match status" value="1"/>
</dbReference>
<dbReference type="KEGG" id="mcd:MCRO_0636"/>
<dbReference type="SMART" id="SM00434">
    <property type="entry name" value="TOP4c"/>
    <property type="match status" value="1"/>
</dbReference>
<dbReference type="Gene3D" id="3.90.199.10">
    <property type="entry name" value="Topoisomerase II, domain 5"/>
    <property type="match status" value="1"/>
</dbReference>
<dbReference type="GO" id="GO:0005737">
    <property type="term" value="C:cytoplasm"/>
    <property type="evidence" value="ECO:0007669"/>
    <property type="project" value="TreeGrafter"/>
</dbReference>
<evidence type="ECO:0000256" key="1">
    <source>
        <dbReference type="ARBA" id="ARBA00000185"/>
    </source>
</evidence>
<feature type="active site" description="O-(5'-phospho-DNA)-tyrosine intermediate" evidence="7">
    <location>
        <position position="126"/>
    </location>
</feature>
<dbReference type="RefSeq" id="WP_013054201.1">
    <property type="nucleotide sequence ID" value="NC_014014.1"/>
</dbReference>
<evidence type="ECO:0000256" key="3">
    <source>
        <dbReference type="ARBA" id="ARBA00012895"/>
    </source>
</evidence>
<dbReference type="Gene3D" id="2.120.10.90">
    <property type="entry name" value="DNA gyrase/topoisomerase IV, subunit A, C-terminal"/>
    <property type="match status" value="1"/>
</dbReference>
<dbReference type="EC" id="5.6.2.2" evidence="3"/>
<dbReference type="Gene3D" id="3.30.1360.40">
    <property type="match status" value="1"/>
</dbReference>
<gene>
    <name evidence="10" type="ordered locus">MCRO_0636</name>
</gene>
<feature type="domain" description="Topo IIA-type catalytic" evidence="9">
    <location>
        <begin position="38"/>
        <end position="512"/>
    </location>
</feature>
<dbReference type="InterPro" id="IPR035516">
    <property type="entry name" value="Gyrase/topoIV_suA_C"/>
</dbReference>
<organism evidence="10 11">
    <name type="scientific">Mycoplasma crocodyli (strain ATCC 51981 / MP145)</name>
    <dbReference type="NCBI Taxonomy" id="512564"/>
    <lineage>
        <taxon>Bacteria</taxon>
        <taxon>Bacillati</taxon>
        <taxon>Mycoplasmatota</taxon>
        <taxon>Mollicutes</taxon>
        <taxon>Mycoplasmataceae</taxon>
        <taxon>Mycoplasma</taxon>
    </lineage>
</organism>
<proteinExistence type="inferred from homology"/>
<dbReference type="eggNOG" id="COG0188">
    <property type="taxonomic scope" value="Bacteria"/>
</dbReference>
<comment type="catalytic activity">
    <reaction evidence="1 7">
        <text>ATP-dependent breakage, passage and rejoining of double-stranded DNA.</text>
        <dbReference type="EC" id="5.6.2.2"/>
    </reaction>
</comment>
<dbReference type="InterPro" id="IPR013758">
    <property type="entry name" value="Topo_IIA_A/C_ab"/>
</dbReference>
<dbReference type="CDD" id="cd00187">
    <property type="entry name" value="TOP4c"/>
    <property type="match status" value="1"/>
</dbReference>
<dbReference type="InterPro" id="IPR006691">
    <property type="entry name" value="GyrA/parC_rep"/>
</dbReference>
<evidence type="ECO:0000256" key="8">
    <source>
        <dbReference type="SAM" id="MobiDB-lite"/>
    </source>
</evidence>
<reference evidence="10 11" key="3">
    <citation type="journal article" date="2011" name="J. Bacteriol.">
        <title>Genome sequences of Mycoplasma alligatoris A21JP2T and Mycoplasma crocodyli MP145T.</title>
        <authorList>
            <person name="Brown D.R."/>
            <person name="Farmerie W.G."/>
            <person name="May M."/>
            <person name="Benders G.A."/>
            <person name="Durkin A.S."/>
            <person name="Hlavinka K."/>
            <person name="Hostetler J."/>
            <person name="Jackson J."/>
            <person name="Johnson J."/>
            <person name="Miller R.H."/>
            <person name="Paralanov V."/>
            <person name="Radune D."/>
            <person name="Szczypinski B."/>
            <person name="Glass J.I."/>
        </authorList>
    </citation>
    <scope>NUCLEOTIDE SEQUENCE [LARGE SCALE GENOMIC DNA]</scope>
    <source>
        <strain evidence="11">ATCC 51981 / MP145</strain>
    </source>
</reference>
<dbReference type="AlphaFoldDB" id="D5E651"/>
<dbReference type="SUPFAM" id="SSF101904">
    <property type="entry name" value="GyrA/ParC C-terminal domain-like"/>
    <property type="match status" value="1"/>
</dbReference>
<evidence type="ECO:0000259" key="9">
    <source>
        <dbReference type="PROSITE" id="PS52040"/>
    </source>
</evidence>
<evidence type="ECO:0000256" key="2">
    <source>
        <dbReference type="ARBA" id="ARBA00008263"/>
    </source>
</evidence>
<evidence type="ECO:0000256" key="7">
    <source>
        <dbReference type="PROSITE-ProRule" id="PRU01384"/>
    </source>
</evidence>
<dbReference type="SUPFAM" id="SSF56719">
    <property type="entry name" value="Type II DNA topoisomerase"/>
    <property type="match status" value="1"/>
</dbReference>
<dbReference type="GO" id="GO:0009330">
    <property type="term" value="C:DNA topoisomerase type II (double strand cut, ATP-hydrolyzing) complex"/>
    <property type="evidence" value="ECO:0007669"/>
    <property type="project" value="TreeGrafter"/>
</dbReference>
<evidence type="ECO:0000256" key="6">
    <source>
        <dbReference type="ARBA" id="ARBA00023235"/>
    </source>
</evidence>
<feature type="compositionally biased region" description="Basic and acidic residues" evidence="8">
    <location>
        <begin position="849"/>
        <end position="858"/>
    </location>
</feature>
<dbReference type="PANTHER" id="PTHR43493">
    <property type="entry name" value="DNA GYRASE/TOPOISOMERASE SUBUNIT A"/>
    <property type="match status" value="1"/>
</dbReference>
<dbReference type="PANTHER" id="PTHR43493:SF9">
    <property type="entry name" value="DNA TOPOISOMERASE 4 SUBUNIT A"/>
    <property type="match status" value="1"/>
</dbReference>
<feature type="compositionally biased region" description="Basic and acidic residues" evidence="8">
    <location>
        <begin position="867"/>
        <end position="879"/>
    </location>
</feature>
<evidence type="ECO:0000256" key="5">
    <source>
        <dbReference type="ARBA" id="ARBA00023125"/>
    </source>
</evidence>
<dbReference type="Proteomes" id="UP000001845">
    <property type="component" value="Chromosome"/>
</dbReference>
<dbReference type="Pfam" id="PF03989">
    <property type="entry name" value="DNA_gyraseA_C"/>
    <property type="match status" value="4"/>
</dbReference>
<dbReference type="EMBL" id="CP001991">
    <property type="protein sequence ID" value="ADE19424.1"/>
    <property type="molecule type" value="Genomic_DNA"/>
</dbReference>
<accession>D5E651</accession>
<dbReference type="GO" id="GO:0034335">
    <property type="term" value="F:DNA negative supercoiling activity"/>
    <property type="evidence" value="ECO:0007669"/>
    <property type="project" value="UniProtKB-ARBA"/>
</dbReference>
<dbReference type="Gene3D" id="1.10.268.10">
    <property type="entry name" value="Topoisomerase, domain 3"/>
    <property type="match status" value="1"/>
</dbReference>
<name>D5E651_MYCCM</name>
<comment type="similarity">
    <text evidence="2">Belongs to the type II topoisomerase GyrA/ParC subunit family.</text>
</comment>
<dbReference type="NCBIfam" id="NF004044">
    <property type="entry name" value="PRK05561.1"/>
    <property type="match status" value="1"/>
</dbReference>
<feature type="region of interest" description="Disordered" evidence="8">
    <location>
        <begin position="845"/>
        <end position="879"/>
    </location>
</feature>
<keyword evidence="4 7" id="KW-0799">Topoisomerase</keyword>
<dbReference type="STRING" id="512564.MCRO_0636"/>
<evidence type="ECO:0000256" key="4">
    <source>
        <dbReference type="ARBA" id="ARBA00023029"/>
    </source>
</evidence>
<dbReference type="InterPro" id="IPR002205">
    <property type="entry name" value="Topo_IIA_dom_A"/>
</dbReference>
<dbReference type="HOGENOM" id="CLU_002977_6_2_14"/>
<dbReference type="GO" id="GO:0006265">
    <property type="term" value="P:DNA topological change"/>
    <property type="evidence" value="ECO:0007669"/>
    <property type="project" value="UniProtKB-UniRule"/>
</dbReference>
<reference evidence="11" key="1">
    <citation type="submission" date="2010-03" db="EMBL/GenBank/DDBJ databases">
        <title>The complete genome of Mycoplasma crocodyli MP145.</title>
        <authorList>
            <person name="Glass J.I."/>
            <person name="Durkin A.S."/>
            <person name="Hostetler J."/>
            <person name="Jackson J."/>
            <person name="Johnson J."/>
            <person name="May M.A."/>
            <person name="Paralanov V."/>
            <person name="Radune D."/>
            <person name="Szczypinski B."/>
            <person name="Brown D.R."/>
        </authorList>
    </citation>
    <scope>NUCLEOTIDE SEQUENCE [LARGE SCALE GENOMIC DNA]</scope>
    <source>
        <strain evidence="11">ATCC 51981 / MP145</strain>
    </source>
</reference>
<keyword evidence="5 7" id="KW-0238">DNA-binding</keyword>
<sequence>MNKEKEEIVERIINNSLDKIMAERFGRYSKYIIQQRALPDVRDGLKPVHRRILYAMSELGLTNDKPYKKSARVVGDVIGKYHPHGDTSVYDAMVNMSQWWKSGIPLLDMHGNVGSLDNDPAAAMRYTEVRMAKVCNYMLEDLKKNTVAFIPNFDDSEKEPSVLPTIFPNLLVNGTTGIAIGMATEMPPHNLNEVLEATIAKLRRPSITLDGLMEHIKGPDFPTGGIIYGNKGVFEAFESGKLEKEKIKLFCKYEVVKKDKLQFIEITEIPFGVVKSQLVYDIDVLINTETIDGLLEIKDQSDREGIKIVITLSEEANVESIISFLLQKTSMQVNYSYNNVVIHNNSPKLMGLNELLEAYIEHIKIIKTRTLTYDLEKYLLRLEIVLGFIKVSEIPDKVIKVIRATEGGKAAVIENLMNAFNFTTNQATAIAELRLYRLSKTDKEAFLIEQADLEKKIANTKELLDDEKKFVNYLILLLKQMIKDMPTPRRTQIFEEEFTFNHDKKDLVKEEIVNIAFSKLGYIKRLSQKVVDSNDFSTFALKEDDYLLYIDKANTVHNFLVFTNWGNYAIIPVYKIQETKWKELGTHLSAFVDLAPGENIINVIEVEDWNSPDFIVMATKLGFFKRTKIKDFEVSRTNKTYTAINIDNKDEVINVAVSDGTKDILIITAMGFATKYNEAEISLYGPKAKGTKGVYLVNKDFVACFTPTHFNDIVIMISDDGYIKKMKSREIYYVPKTAKGKEIFKNRKLNPYFISDMHSSENDEKILIKLEDNKIAVRSTKDYSITNSDDSFTKIKTDSYMAGFIKKEVKAYKFDRSKAYQKIIQQEEEQDINKTLEIEIIKASKPPRKSKESKEKTLEINLLTDAQKPKKSEEQRFKDAEDQINTFDLNVEELLAKINRTLGDTDTKKKKK</sequence>
<dbReference type="InterPro" id="IPR013760">
    <property type="entry name" value="Topo_IIA-like_dom_sf"/>
</dbReference>
<dbReference type="InterPro" id="IPR050220">
    <property type="entry name" value="Type_II_DNA_Topoisomerases"/>
</dbReference>
<dbReference type="GO" id="GO:0005524">
    <property type="term" value="F:ATP binding"/>
    <property type="evidence" value="ECO:0007669"/>
    <property type="project" value="InterPro"/>
</dbReference>
<dbReference type="Pfam" id="PF00521">
    <property type="entry name" value="DNA_topoisoIV"/>
    <property type="match status" value="1"/>
</dbReference>
<keyword evidence="11" id="KW-1185">Reference proteome</keyword>
<dbReference type="OrthoDB" id="9806486at2"/>
<dbReference type="InterPro" id="IPR013757">
    <property type="entry name" value="Topo_IIA_A_a_sf"/>
</dbReference>
<protein>
    <recommendedName>
        <fullName evidence="3">DNA topoisomerase (ATP-hydrolyzing)</fullName>
        <ecNumber evidence="3">5.6.2.2</ecNumber>
    </recommendedName>
</protein>